<evidence type="ECO:0008006" key="3">
    <source>
        <dbReference type="Google" id="ProtNLM"/>
    </source>
</evidence>
<reference evidence="1 2" key="1">
    <citation type="journal article" date="2014" name="PLoS Genet.">
        <title>Analysis of the Phlebiopsis gigantea genome, transcriptome and secretome provides insight into its pioneer colonization strategies of wood.</title>
        <authorList>
            <person name="Hori C."/>
            <person name="Ishida T."/>
            <person name="Igarashi K."/>
            <person name="Samejima M."/>
            <person name="Suzuki H."/>
            <person name="Master E."/>
            <person name="Ferreira P."/>
            <person name="Ruiz-Duenas F.J."/>
            <person name="Held B."/>
            <person name="Canessa P."/>
            <person name="Larrondo L.F."/>
            <person name="Schmoll M."/>
            <person name="Druzhinina I.S."/>
            <person name="Kubicek C.P."/>
            <person name="Gaskell J.A."/>
            <person name="Kersten P."/>
            <person name="St John F."/>
            <person name="Glasner J."/>
            <person name="Sabat G."/>
            <person name="Splinter BonDurant S."/>
            <person name="Syed K."/>
            <person name="Yadav J."/>
            <person name="Mgbeahuruike A.C."/>
            <person name="Kovalchuk A."/>
            <person name="Asiegbu F.O."/>
            <person name="Lackner G."/>
            <person name="Hoffmeister D."/>
            <person name="Rencoret J."/>
            <person name="Gutierrez A."/>
            <person name="Sun H."/>
            <person name="Lindquist E."/>
            <person name="Barry K."/>
            <person name="Riley R."/>
            <person name="Grigoriev I.V."/>
            <person name="Henrissat B."/>
            <person name="Kues U."/>
            <person name="Berka R.M."/>
            <person name="Martinez A.T."/>
            <person name="Covert S.F."/>
            <person name="Blanchette R.A."/>
            <person name="Cullen D."/>
        </authorList>
    </citation>
    <scope>NUCLEOTIDE SEQUENCE [LARGE SCALE GENOMIC DNA]</scope>
    <source>
        <strain evidence="1 2">11061_1 CR5-6</strain>
    </source>
</reference>
<dbReference type="Proteomes" id="UP000053257">
    <property type="component" value="Unassembled WGS sequence"/>
</dbReference>
<protein>
    <recommendedName>
        <fullName evidence="3">Reverse transcriptase domain-containing protein</fullName>
    </recommendedName>
</protein>
<dbReference type="InterPro" id="IPR043128">
    <property type="entry name" value="Rev_trsase/Diguanyl_cyclase"/>
</dbReference>
<organism evidence="1 2">
    <name type="scientific">Phlebiopsis gigantea (strain 11061_1 CR5-6)</name>
    <name type="common">White-rot fungus</name>
    <name type="synonym">Peniophora gigantea</name>
    <dbReference type="NCBI Taxonomy" id="745531"/>
    <lineage>
        <taxon>Eukaryota</taxon>
        <taxon>Fungi</taxon>
        <taxon>Dikarya</taxon>
        <taxon>Basidiomycota</taxon>
        <taxon>Agaricomycotina</taxon>
        <taxon>Agaricomycetes</taxon>
        <taxon>Polyporales</taxon>
        <taxon>Phanerochaetaceae</taxon>
        <taxon>Phlebiopsis</taxon>
    </lineage>
</organism>
<keyword evidence="2" id="KW-1185">Reference proteome</keyword>
<dbReference type="SUPFAM" id="SSF56672">
    <property type="entry name" value="DNA/RNA polymerases"/>
    <property type="match status" value="1"/>
</dbReference>
<evidence type="ECO:0000313" key="1">
    <source>
        <dbReference type="EMBL" id="KIP01284.1"/>
    </source>
</evidence>
<dbReference type="Gene3D" id="3.30.70.270">
    <property type="match status" value="1"/>
</dbReference>
<dbReference type="InterPro" id="IPR043502">
    <property type="entry name" value="DNA/RNA_pol_sf"/>
</dbReference>
<feature type="non-terminal residue" evidence="1">
    <location>
        <position position="223"/>
    </location>
</feature>
<proteinExistence type="predicted"/>
<dbReference type="OrthoDB" id="5599163at2759"/>
<dbReference type="EMBL" id="KN840834">
    <property type="protein sequence ID" value="KIP01284.1"/>
    <property type="molecule type" value="Genomic_DNA"/>
</dbReference>
<dbReference type="Gene3D" id="3.10.10.10">
    <property type="entry name" value="HIV Type 1 Reverse Transcriptase, subunit A, domain 1"/>
    <property type="match status" value="1"/>
</dbReference>
<gene>
    <name evidence="1" type="ORF">PHLGIDRAFT_80760</name>
</gene>
<name>A0A0C3N9Z5_PHLG1</name>
<dbReference type="HOGENOM" id="CLU_092523_3_0_1"/>
<sequence>MPATRKYKPVDRKVRPVPTYMPNSSAQVFKPIPIEDPEPLPHHPIPYAQIIPTARLSRERLDRILGTVPDGFLSSAELDLLAHVLVLRENALAFDHGERGVFSRLYYPDYEIPLIEHTPWVQEPIRIPKAIEKEVRNLLQEQRRAGKYEDSCASYRSRVFAVVKAMNKLRLVHDLQEMNQYVIRDAALPPRPDDFAESFVGHAIYGVADLFSGYDAVTLAERS</sequence>
<dbReference type="STRING" id="745531.A0A0C3N9Z5"/>
<dbReference type="AlphaFoldDB" id="A0A0C3N9Z5"/>
<accession>A0A0C3N9Z5</accession>
<evidence type="ECO:0000313" key="2">
    <source>
        <dbReference type="Proteomes" id="UP000053257"/>
    </source>
</evidence>